<sequence>MLNLYNWQVLRLVFTQEYFGDVSLPLPMEALGCSVGKLSFTLDTFVVSGAA</sequence>
<dbReference type="RefSeq" id="WP_153734901.1">
    <property type="nucleotide sequence ID" value="NZ_WJNG01000001.1"/>
</dbReference>
<dbReference type="AlphaFoldDB" id="A0A6A8DBK4"/>
<proteinExistence type="predicted"/>
<organism evidence="1 2">
    <name type="scientific">Aquibacillus halophilus</name>
    <dbReference type="NCBI Taxonomy" id="930132"/>
    <lineage>
        <taxon>Bacteria</taxon>
        <taxon>Bacillati</taxon>
        <taxon>Bacillota</taxon>
        <taxon>Bacilli</taxon>
        <taxon>Bacillales</taxon>
        <taxon>Bacillaceae</taxon>
        <taxon>Aquibacillus</taxon>
    </lineage>
</organism>
<protein>
    <submittedName>
        <fullName evidence="1">Uncharacterized protein</fullName>
    </submittedName>
</protein>
<comment type="caution">
    <text evidence="1">The sequence shown here is derived from an EMBL/GenBank/DDBJ whole genome shotgun (WGS) entry which is preliminary data.</text>
</comment>
<name>A0A6A8DBK4_9BACI</name>
<dbReference type="EMBL" id="WJNG01000001">
    <property type="protein sequence ID" value="MRH41239.1"/>
    <property type="molecule type" value="Genomic_DNA"/>
</dbReference>
<keyword evidence="2" id="KW-1185">Reference proteome</keyword>
<dbReference type="Proteomes" id="UP000799092">
    <property type="component" value="Unassembled WGS sequence"/>
</dbReference>
<gene>
    <name evidence="1" type="ORF">GH741_00960</name>
</gene>
<evidence type="ECO:0000313" key="1">
    <source>
        <dbReference type="EMBL" id="MRH41239.1"/>
    </source>
</evidence>
<accession>A0A6A8DBK4</accession>
<evidence type="ECO:0000313" key="2">
    <source>
        <dbReference type="Proteomes" id="UP000799092"/>
    </source>
</evidence>
<reference evidence="1" key="1">
    <citation type="submission" date="2019-11" db="EMBL/GenBank/DDBJ databases">
        <authorList>
            <person name="Li J."/>
        </authorList>
    </citation>
    <scope>NUCLEOTIDE SEQUENCE</scope>
    <source>
        <strain evidence="1">B6B</strain>
    </source>
</reference>